<reference evidence="1" key="1">
    <citation type="submission" date="2014-09" db="EMBL/GenBank/DDBJ databases">
        <authorList>
            <person name="Magalhaes I.L.F."/>
            <person name="Oliveira U."/>
            <person name="Santos F.R."/>
            <person name="Vidigal T.H.D.A."/>
            <person name="Brescovit A.D."/>
            <person name="Santos A.J."/>
        </authorList>
    </citation>
    <scope>NUCLEOTIDE SEQUENCE</scope>
    <source>
        <tissue evidence="1">Shoot tissue taken approximately 20 cm above the soil surface</tissue>
    </source>
</reference>
<evidence type="ECO:0000313" key="1">
    <source>
        <dbReference type="EMBL" id="JAE04362.1"/>
    </source>
</evidence>
<dbReference type="EMBL" id="GBRH01193534">
    <property type="protein sequence ID" value="JAE04362.1"/>
    <property type="molecule type" value="Transcribed_RNA"/>
</dbReference>
<accession>A0A0A9EW82</accession>
<proteinExistence type="predicted"/>
<reference evidence="1" key="2">
    <citation type="journal article" date="2015" name="Data Brief">
        <title>Shoot transcriptome of the giant reed, Arundo donax.</title>
        <authorList>
            <person name="Barrero R.A."/>
            <person name="Guerrero F.D."/>
            <person name="Moolhuijzen P."/>
            <person name="Goolsby J.A."/>
            <person name="Tidwell J."/>
            <person name="Bellgard S.E."/>
            <person name="Bellgard M.I."/>
        </authorList>
    </citation>
    <scope>NUCLEOTIDE SEQUENCE</scope>
    <source>
        <tissue evidence="1">Shoot tissue taken approximately 20 cm above the soil surface</tissue>
    </source>
</reference>
<name>A0A0A9EW82_ARUDO</name>
<dbReference type="AlphaFoldDB" id="A0A0A9EW82"/>
<sequence length="48" mass="5658">MDKGTFTCSCSRRLKRLDPFRFPFVIFHHQSVCQCCSFVQLSPKTFQV</sequence>
<organism evidence="1">
    <name type="scientific">Arundo donax</name>
    <name type="common">Giant reed</name>
    <name type="synonym">Donax arundinaceus</name>
    <dbReference type="NCBI Taxonomy" id="35708"/>
    <lineage>
        <taxon>Eukaryota</taxon>
        <taxon>Viridiplantae</taxon>
        <taxon>Streptophyta</taxon>
        <taxon>Embryophyta</taxon>
        <taxon>Tracheophyta</taxon>
        <taxon>Spermatophyta</taxon>
        <taxon>Magnoliopsida</taxon>
        <taxon>Liliopsida</taxon>
        <taxon>Poales</taxon>
        <taxon>Poaceae</taxon>
        <taxon>PACMAD clade</taxon>
        <taxon>Arundinoideae</taxon>
        <taxon>Arundineae</taxon>
        <taxon>Arundo</taxon>
    </lineage>
</organism>
<protein>
    <submittedName>
        <fullName evidence="1">Uncharacterized protein</fullName>
    </submittedName>
</protein>